<gene>
    <name evidence="2" type="ORF">KM92DES2_12273</name>
</gene>
<proteinExistence type="predicted"/>
<evidence type="ECO:0000313" key="2">
    <source>
        <dbReference type="EMBL" id="SBW07006.1"/>
    </source>
</evidence>
<evidence type="ECO:0000256" key="1">
    <source>
        <dbReference type="SAM" id="Phobius"/>
    </source>
</evidence>
<reference evidence="2" key="1">
    <citation type="submission" date="2016-04" db="EMBL/GenBank/DDBJ databases">
        <authorList>
            <person name="Evans L.H."/>
            <person name="Alamgir A."/>
            <person name="Owens N."/>
            <person name="Weber N.D."/>
            <person name="Virtaneva K."/>
            <person name="Barbian K."/>
            <person name="Babar A."/>
            <person name="Rosenke K."/>
        </authorList>
    </citation>
    <scope>NUCLEOTIDE SEQUENCE</scope>
    <source>
        <strain evidence="2">92-2</strain>
    </source>
</reference>
<dbReference type="EMBL" id="FLUP01000001">
    <property type="protein sequence ID" value="SBW07006.1"/>
    <property type="molecule type" value="Genomic_DNA"/>
</dbReference>
<protein>
    <submittedName>
        <fullName evidence="2">Uncharacterized protein</fullName>
    </submittedName>
</protein>
<keyword evidence="1" id="KW-1133">Transmembrane helix</keyword>
<name>A0A212K5R3_9BACT</name>
<accession>A0A212K5R3</accession>
<dbReference type="AlphaFoldDB" id="A0A212K5R3"/>
<feature type="transmembrane region" description="Helical" evidence="1">
    <location>
        <begin position="56"/>
        <end position="74"/>
    </location>
</feature>
<keyword evidence="1" id="KW-0472">Membrane</keyword>
<sequence length="108" mass="12017">MITTVSTTSPMYLRLLQFQKALTTKVRLKRCLNAIGSFTGTVTAMLEPTRYIAAKGYIFSAAVLILCIPSATIIGPQHIARGTHATKIPTHRFSIYPRLRYGRLFQSS</sequence>
<keyword evidence="1" id="KW-0812">Transmembrane</keyword>
<organism evidence="2">
    <name type="scientific">uncultured Desulfovibrio sp</name>
    <dbReference type="NCBI Taxonomy" id="167968"/>
    <lineage>
        <taxon>Bacteria</taxon>
        <taxon>Pseudomonadati</taxon>
        <taxon>Thermodesulfobacteriota</taxon>
        <taxon>Desulfovibrionia</taxon>
        <taxon>Desulfovibrionales</taxon>
        <taxon>Desulfovibrionaceae</taxon>
        <taxon>Desulfovibrio</taxon>
        <taxon>environmental samples</taxon>
    </lineage>
</organism>